<dbReference type="InterPro" id="IPR000172">
    <property type="entry name" value="GMC_OxRdtase_N"/>
</dbReference>
<dbReference type="PROSITE" id="PS00624">
    <property type="entry name" value="GMC_OXRED_2"/>
    <property type="match status" value="1"/>
</dbReference>
<dbReference type="InterPro" id="IPR007867">
    <property type="entry name" value="GMC_OxRtase_C"/>
</dbReference>
<dbReference type="EMBL" id="MU860533">
    <property type="protein sequence ID" value="KAK4233531.1"/>
    <property type="molecule type" value="Genomic_DNA"/>
</dbReference>
<evidence type="ECO:0000256" key="3">
    <source>
        <dbReference type="PIRSR" id="PIRSR000137-2"/>
    </source>
</evidence>
<keyword evidence="3" id="KW-0274">FAD</keyword>
<dbReference type="GO" id="GO:0016614">
    <property type="term" value="F:oxidoreductase activity, acting on CH-OH group of donors"/>
    <property type="evidence" value="ECO:0007669"/>
    <property type="project" value="InterPro"/>
</dbReference>
<organism evidence="6 7">
    <name type="scientific">Achaetomium macrosporum</name>
    <dbReference type="NCBI Taxonomy" id="79813"/>
    <lineage>
        <taxon>Eukaryota</taxon>
        <taxon>Fungi</taxon>
        <taxon>Dikarya</taxon>
        <taxon>Ascomycota</taxon>
        <taxon>Pezizomycotina</taxon>
        <taxon>Sordariomycetes</taxon>
        <taxon>Sordariomycetidae</taxon>
        <taxon>Sordariales</taxon>
        <taxon>Chaetomiaceae</taxon>
        <taxon>Achaetomium</taxon>
    </lineage>
</organism>
<feature type="binding site" evidence="3">
    <location>
        <position position="115"/>
    </location>
    <ligand>
        <name>FAD</name>
        <dbReference type="ChEBI" id="CHEBI:57692"/>
    </ligand>
</feature>
<comment type="cofactor">
    <cofactor evidence="3">
        <name>FAD</name>
        <dbReference type="ChEBI" id="CHEBI:57692"/>
    </cofactor>
</comment>
<dbReference type="Pfam" id="PF00732">
    <property type="entry name" value="GMC_oxred_N"/>
    <property type="match status" value="2"/>
</dbReference>
<dbReference type="Gene3D" id="3.30.560.10">
    <property type="entry name" value="Glucose Oxidase, domain 3"/>
    <property type="match status" value="2"/>
</dbReference>
<dbReference type="PANTHER" id="PTHR11552:SF115">
    <property type="entry name" value="DEHYDROGENASE XPTC-RELATED"/>
    <property type="match status" value="1"/>
</dbReference>
<dbReference type="SUPFAM" id="SSF51905">
    <property type="entry name" value="FAD/NAD(P)-binding domain"/>
    <property type="match status" value="1"/>
</dbReference>
<dbReference type="InterPro" id="IPR012132">
    <property type="entry name" value="GMC_OxRdtase"/>
</dbReference>
<dbReference type="InterPro" id="IPR036188">
    <property type="entry name" value="FAD/NAD-bd_sf"/>
</dbReference>
<feature type="binding site" evidence="3">
    <location>
        <begin position="555"/>
        <end position="556"/>
    </location>
    <ligand>
        <name>FAD</name>
        <dbReference type="ChEBI" id="CHEBI:57692"/>
    </ligand>
</feature>
<dbReference type="GO" id="GO:0050660">
    <property type="term" value="F:flavin adenine dinucleotide binding"/>
    <property type="evidence" value="ECO:0007669"/>
    <property type="project" value="InterPro"/>
</dbReference>
<feature type="binding site" evidence="3">
    <location>
        <position position="111"/>
    </location>
    <ligand>
        <name>FAD</name>
        <dbReference type="ChEBI" id="CHEBI:57692"/>
    </ligand>
</feature>
<dbReference type="SUPFAM" id="SSF54373">
    <property type="entry name" value="FAD-linked reductases, C-terminal domain"/>
    <property type="match status" value="1"/>
</dbReference>
<proteinExistence type="inferred from homology"/>
<accession>A0AAN7C1V9</accession>
<keyword evidence="4" id="KW-0732">Signal</keyword>
<evidence type="ECO:0000256" key="4">
    <source>
        <dbReference type="SAM" id="SignalP"/>
    </source>
</evidence>
<keyword evidence="3" id="KW-0285">Flavoprotein</keyword>
<feature type="signal peptide" evidence="4">
    <location>
        <begin position="1"/>
        <end position="19"/>
    </location>
</feature>
<name>A0AAN7C1V9_9PEZI</name>
<feature type="chain" id="PRO_5042917717" evidence="4">
    <location>
        <begin position="20"/>
        <end position="575"/>
    </location>
</feature>
<dbReference type="AlphaFoldDB" id="A0AAN7C1V9"/>
<reference evidence="6" key="2">
    <citation type="submission" date="2023-05" db="EMBL/GenBank/DDBJ databases">
        <authorList>
            <consortium name="Lawrence Berkeley National Laboratory"/>
            <person name="Steindorff A."/>
            <person name="Hensen N."/>
            <person name="Bonometti L."/>
            <person name="Westerberg I."/>
            <person name="Brannstrom I.O."/>
            <person name="Guillou S."/>
            <person name="Cros-Aarteil S."/>
            <person name="Calhoun S."/>
            <person name="Haridas S."/>
            <person name="Kuo A."/>
            <person name="Mondo S."/>
            <person name="Pangilinan J."/>
            <person name="Riley R."/>
            <person name="Labutti K."/>
            <person name="Andreopoulos B."/>
            <person name="Lipzen A."/>
            <person name="Chen C."/>
            <person name="Yanf M."/>
            <person name="Daum C."/>
            <person name="Ng V."/>
            <person name="Clum A."/>
            <person name="Ohm R."/>
            <person name="Martin F."/>
            <person name="Silar P."/>
            <person name="Natvig D."/>
            <person name="Lalanne C."/>
            <person name="Gautier V."/>
            <person name="Ament-Velasquez S.L."/>
            <person name="Kruys A."/>
            <person name="Hutchinson M.I."/>
            <person name="Powell A.J."/>
            <person name="Barry K."/>
            <person name="Miller A.N."/>
            <person name="Grigoriev I.V."/>
            <person name="Debuchy R."/>
            <person name="Gladieux P."/>
            <person name="Thoren M.H."/>
            <person name="Johannesson H."/>
        </authorList>
    </citation>
    <scope>NUCLEOTIDE SEQUENCE</scope>
    <source>
        <strain evidence="6">CBS 532.94</strain>
    </source>
</reference>
<evidence type="ECO:0000256" key="1">
    <source>
        <dbReference type="ARBA" id="ARBA00010790"/>
    </source>
</evidence>
<feature type="active site" description="Proton acceptor" evidence="2">
    <location>
        <position position="554"/>
    </location>
</feature>
<comment type="caution">
    <text evidence="6">The sequence shown here is derived from an EMBL/GenBank/DDBJ whole genome shotgun (WGS) entry which is preliminary data.</text>
</comment>
<dbReference type="PIRSF" id="PIRSF000137">
    <property type="entry name" value="Alcohol_oxidase"/>
    <property type="match status" value="1"/>
</dbReference>
<comment type="similarity">
    <text evidence="1">Belongs to the GMC oxidoreductase family.</text>
</comment>
<reference evidence="6" key="1">
    <citation type="journal article" date="2023" name="Mol. Phylogenet. Evol.">
        <title>Genome-scale phylogeny and comparative genomics of the fungal order Sordariales.</title>
        <authorList>
            <person name="Hensen N."/>
            <person name="Bonometti L."/>
            <person name="Westerberg I."/>
            <person name="Brannstrom I.O."/>
            <person name="Guillou S."/>
            <person name="Cros-Aarteil S."/>
            <person name="Calhoun S."/>
            <person name="Haridas S."/>
            <person name="Kuo A."/>
            <person name="Mondo S."/>
            <person name="Pangilinan J."/>
            <person name="Riley R."/>
            <person name="LaButti K."/>
            <person name="Andreopoulos B."/>
            <person name="Lipzen A."/>
            <person name="Chen C."/>
            <person name="Yan M."/>
            <person name="Daum C."/>
            <person name="Ng V."/>
            <person name="Clum A."/>
            <person name="Steindorff A."/>
            <person name="Ohm R.A."/>
            <person name="Martin F."/>
            <person name="Silar P."/>
            <person name="Natvig D.O."/>
            <person name="Lalanne C."/>
            <person name="Gautier V."/>
            <person name="Ament-Velasquez S.L."/>
            <person name="Kruys A."/>
            <person name="Hutchinson M.I."/>
            <person name="Powell A.J."/>
            <person name="Barry K."/>
            <person name="Miller A.N."/>
            <person name="Grigoriev I.V."/>
            <person name="Debuchy R."/>
            <person name="Gladieux P."/>
            <person name="Hiltunen Thoren M."/>
            <person name="Johannesson H."/>
        </authorList>
    </citation>
    <scope>NUCLEOTIDE SEQUENCE</scope>
    <source>
        <strain evidence="6">CBS 532.94</strain>
    </source>
</reference>
<gene>
    <name evidence="6" type="ORF">C8A03DRAFT_38752</name>
</gene>
<evidence type="ECO:0000313" key="7">
    <source>
        <dbReference type="Proteomes" id="UP001303760"/>
    </source>
</evidence>
<feature type="domain" description="Glucose-methanol-choline oxidoreductase N-terminal" evidence="5">
    <location>
        <begin position="264"/>
        <end position="278"/>
    </location>
</feature>
<dbReference type="Gene3D" id="3.50.50.60">
    <property type="entry name" value="FAD/NAD(P)-binding domain"/>
    <property type="match status" value="2"/>
</dbReference>
<feature type="active site" description="Proton donor" evidence="2">
    <location>
        <position position="511"/>
    </location>
</feature>
<keyword evidence="7" id="KW-1185">Reference proteome</keyword>
<dbReference type="Proteomes" id="UP001303760">
    <property type="component" value="Unassembled WGS sequence"/>
</dbReference>
<sequence length="575" mass="61626">MLHSLALSSLLLTAAAVSAANSAKPPPTGEYYYIIVGGGTAGIALATRLGQGLKEASILVIEAGPATLDEDEINVPGLKGSTLGGRYDWNFTTIPQIHLKNRTIFTPRGRVLGGTSAPNLLTWDRASAAEYDSWEAIGNPGWNWHTMAAAMEKAETYVGGPPGSGTSGPIQAVTNRVLPVHQESFIATVARNFPSIPNDVDSLQGNPIGVMFQPENIAPAAGYNRSYSANARLPPARRTQPGLPVTLSDTTVLTARREIILSAGAFQTPTLLEQSGIGSSSILHATGITPQLIDLPGVGENHQDHLRVQVVLNTKATFAAEEWAKRVRGEPSFYDDTGAGYVFADWKRVVSGGDDEKRLVELAKGVVRDGKGDVGLKKKLDMLGDETVPQAEVIFSDGCTGVKGYPPRGSPLYGKGFFALIGALMHPLSRGSVHVDPADPYGKPPVIDPRFLDNEYDMAGLVEILKFCRLIARAEPLRSVWVDEYEPGEELVQTDEQWTEYVRNTTLTIFHPMGTAAMLPRKDGGVVDSKLVVYGTTNLRVVDASVIPVQISAHPQTGVYGIAERAAEIIIAAHH</sequence>
<evidence type="ECO:0000259" key="5">
    <source>
        <dbReference type="PROSITE" id="PS00624"/>
    </source>
</evidence>
<evidence type="ECO:0000313" key="6">
    <source>
        <dbReference type="EMBL" id="KAK4233531.1"/>
    </source>
</evidence>
<dbReference type="GO" id="GO:0044550">
    <property type="term" value="P:secondary metabolite biosynthetic process"/>
    <property type="evidence" value="ECO:0007669"/>
    <property type="project" value="TreeGrafter"/>
</dbReference>
<dbReference type="PANTHER" id="PTHR11552">
    <property type="entry name" value="GLUCOSE-METHANOL-CHOLINE GMC OXIDOREDUCTASE"/>
    <property type="match status" value="1"/>
</dbReference>
<protein>
    <submittedName>
        <fullName evidence="6">Pyranose dehydrogenase 3</fullName>
    </submittedName>
</protein>
<dbReference type="Pfam" id="PF05199">
    <property type="entry name" value="GMC_oxred_C"/>
    <property type="match status" value="1"/>
</dbReference>
<evidence type="ECO:0000256" key="2">
    <source>
        <dbReference type="PIRSR" id="PIRSR000137-1"/>
    </source>
</evidence>